<evidence type="ECO:0000256" key="2">
    <source>
        <dbReference type="ARBA" id="ARBA00022741"/>
    </source>
</evidence>
<keyword evidence="4" id="KW-0347">Helicase</keyword>
<dbReference type="InterPro" id="IPR027417">
    <property type="entry name" value="P-loop_NTPase"/>
</dbReference>
<evidence type="ECO:0000313" key="10">
    <source>
        <dbReference type="Proteomes" id="UP001203852"/>
    </source>
</evidence>
<evidence type="ECO:0000256" key="4">
    <source>
        <dbReference type="ARBA" id="ARBA00022806"/>
    </source>
</evidence>
<dbReference type="PANTHER" id="PTHR43788">
    <property type="entry name" value="DNA2/NAM7 HELICASE FAMILY MEMBER"/>
    <property type="match status" value="1"/>
</dbReference>
<dbReference type="Proteomes" id="UP001203852">
    <property type="component" value="Unassembled WGS sequence"/>
</dbReference>
<keyword evidence="2" id="KW-0547">Nucleotide-binding</keyword>
<evidence type="ECO:0000256" key="5">
    <source>
        <dbReference type="ARBA" id="ARBA00022840"/>
    </source>
</evidence>
<feature type="region of interest" description="Disordered" evidence="6">
    <location>
        <begin position="602"/>
        <end position="624"/>
    </location>
</feature>
<dbReference type="InterPro" id="IPR050534">
    <property type="entry name" value="Coronavir_polyprotein_1ab"/>
</dbReference>
<dbReference type="Pfam" id="PF13087">
    <property type="entry name" value="AAA_12"/>
    <property type="match status" value="1"/>
</dbReference>
<evidence type="ECO:0000256" key="1">
    <source>
        <dbReference type="ARBA" id="ARBA00007913"/>
    </source>
</evidence>
<dbReference type="Gene3D" id="3.40.50.300">
    <property type="entry name" value="P-loop containing nucleotide triphosphate hydrolases"/>
    <property type="match status" value="2"/>
</dbReference>
<feature type="domain" description="DNA2/NAM7 helicase-like C-terminal" evidence="8">
    <location>
        <begin position="798"/>
        <end position="998"/>
    </location>
</feature>
<organism evidence="9 10">
    <name type="scientific">Exophiala viscosa</name>
    <dbReference type="NCBI Taxonomy" id="2486360"/>
    <lineage>
        <taxon>Eukaryota</taxon>
        <taxon>Fungi</taxon>
        <taxon>Dikarya</taxon>
        <taxon>Ascomycota</taxon>
        <taxon>Pezizomycotina</taxon>
        <taxon>Eurotiomycetes</taxon>
        <taxon>Chaetothyriomycetidae</taxon>
        <taxon>Chaetothyriales</taxon>
        <taxon>Herpotrichiellaceae</taxon>
        <taxon>Exophiala</taxon>
    </lineage>
</organism>
<comment type="similarity">
    <text evidence="1">Belongs to the DNA2/NAM7 helicase family.</text>
</comment>
<sequence>MSIHYDYDAHLYALTPIEGSHNNELHKPLAATESRAQSLWSHRWNRKAKAPDLLRNRYCLAEKITNGSHKQLSFQVHTAYISYLQLALHDPAKTPSDDNKPVIVKLSKDSCSALEFHEIRTSDYEHLAGERPDEPYNCFHLMLVEYKPDLVSYEGLFIEDSRSHQSVKAALKSTTVCALLIKSRDKSSFEYNTSSLTERFSAEKRTNPLSRWIYTLKRQTLLKDRPPVLFSLPKTSFFHLQDYIGVLGVGTLIVKEIVEKKKTESIVSPVVFLPHHEAGTRKFIALFKVPRRRQEDFSPGEKASASFRPGTIAPSDDDGNDCGSSCVTDESDNEQSPLENGGLGYGGAKRSRLPWDVRILRPIPSSGIGVSTAIVERRRHKDTGRFIDDQLLSVTPLGAEFRTSPAAFRALLESSKTSCRVVPDLRQSIFYYVFPALEVLERRLCSPFGRSLDKALSEALLSNDFESVPKFNIYWSLSNDKYADEQYMDLNESQMGATRLGYEAPAGFVICHGGPGTGKTHFVIQAVKPFLLDADAEHRLLLTSAGNRGVDSMARGLNRLLQELINSWKSSPKRYVIRLHSIKTEMSILLRHAETLREKALDKKQKSSLAAGNDTGKSADGASKGSDWSHPVLAHCQNFAACKFEGVQDERVQDITLSLGEKMLENAGIKTGPLSDAAYLFTSFRGSYARYSRGENVDPEEWDLQIKELMRYTIAHATALCATVAGAADGFVAKSYRDAELLVVDEASKVPEFQWWPLLAFYPNAAGKIMVGDPDQLPPHIETDKDKSVYNPFLPQLRTSLQGRFQAAGFKCAFFTMQYRAVPQIAEIYNTACYASRLRHHDATLLGARPLAMDVQLHNRQRYGMGSSVIFRDVPTAEAQRLDSGSKFCAAYAMVAVSILQDLLVSGFGSSTKPCHIAILTPYKEQQRILQISRTRMAAVYPDAANVTIETVDSVQGLEYDIVIVDPVAVRKPGFLNKNRLNVLFSRARCGLYVVGSADDWASMRSTDSSALKSFCAQLMPYRYRAKRAVSSKFFDSDMLAKDVEDE</sequence>
<accession>A0AAN6E432</accession>
<evidence type="ECO:0000259" key="7">
    <source>
        <dbReference type="Pfam" id="PF13086"/>
    </source>
</evidence>
<dbReference type="PANTHER" id="PTHR43788:SF8">
    <property type="entry name" value="DNA-BINDING PROTEIN SMUBP-2"/>
    <property type="match status" value="1"/>
</dbReference>
<dbReference type="AlphaFoldDB" id="A0AAN6E432"/>
<feature type="domain" description="DNA2/NAM7 helicase helicase" evidence="7">
    <location>
        <begin position="490"/>
        <end position="781"/>
    </location>
</feature>
<dbReference type="SUPFAM" id="SSF52540">
    <property type="entry name" value="P-loop containing nucleoside triphosphate hydrolases"/>
    <property type="match status" value="1"/>
</dbReference>
<dbReference type="GO" id="GO:0005524">
    <property type="term" value="F:ATP binding"/>
    <property type="evidence" value="ECO:0007669"/>
    <property type="project" value="UniProtKB-KW"/>
</dbReference>
<dbReference type="EMBL" id="MU404350">
    <property type="protein sequence ID" value="KAI1617551.1"/>
    <property type="molecule type" value="Genomic_DNA"/>
</dbReference>
<dbReference type="Pfam" id="PF13086">
    <property type="entry name" value="AAA_11"/>
    <property type="match status" value="1"/>
</dbReference>
<keyword evidence="10" id="KW-1185">Reference proteome</keyword>
<keyword evidence="5" id="KW-0067">ATP-binding</keyword>
<dbReference type="GO" id="GO:0016787">
    <property type="term" value="F:hydrolase activity"/>
    <property type="evidence" value="ECO:0007669"/>
    <property type="project" value="UniProtKB-KW"/>
</dbReference>
<evidence type="ECO:0000313" key="9">
    <source>
        <dbReference type="EMBL" id="KAI1617551.1"/>
    </source>
</evidence>
<reference evidence="9" key="1">
    <citation type="journal article" date="2022" name="bioRxiv">
        <title>Deciphering the potential niche of two novel black yeast fungi from a biological soil crust based on their genomes, phenotypes, and melanin regulation.</title>
        <authorList>
            <consortium name="DOE Joint Genome Institute"/>
            <person name="Carr E.C."/>
            <person name="Barton Q."/>
            <person name="Grambo S."/>
            <person name="Sullivan M."/>
            <person name="Renfro C.M."/>
            <person name="Kuo A."/>
            <person name="Pangilinan J."/>
            <person name="Lipzen A."/>
            <person name="Keymanesh K."/>
            <person name="Savage E."/>
            <person name="Barry K."/>
            <person name="Grigoriev I.V."/>
            <person name="Riekhof W.R."/>
            <person name="Harris S.S."/>
        </authorList>
    </citation>
    <scope>NUCLEOTIDE SEQUENCE</scope>
    <source>
        <strain evidence="9">JF 03-4F</strain>
    </source>
</reference>
<proteinExistence type="inferred from homology"/>
<keyword evidence="3 9" id="KW-0378">Hydrolase</keyword>
<dbReference type="CDD" id="cd18808">
    <property type="entry name" value="SF1_C_Upf1"/>
    <property type="match status" value="1"/>
</dbReference>
<evidence type="ECO:0000259" key="8">
    <source>
        <dbReference type="Pfam" id="PF13087"/>
    </source>
</evidence>
<dbReference type="InterPro" id="IPR047187">
    <property type="entry name" value="SF1_C_Upf1"/>
</dbReference>
<dbReference type="InterPro" id="IPR041679">
    <property type="entry name" value="DNA2/NAM7-like_C"/>
</dbReference>
<dbReference type="GO" id="GO:0043139">
    <property type="term" value="F:5'-3' DNA helicase activity"/>
    <property type="evidence" value="ECO:0007669"/>
    <property type="project" value="TreeGrafter"/>
</dbReference>
<feature type="region of interest" description="Disordered" evidence="6">
    <location>
        <begin position="297"/>
        <end position="345"/>
    </location>
</feature>
<protein>
    <submittedName>
        <fullName evidence="9">P-loop containing nucleoside triphosphate hydrolase protein</fullName>
    </submittedName>
</protein>
<comment type="caution">
    <text evidence="9">The sequence shown here is derived from an EMBL/GenBank/DDBJ whole genome shotgun (WGS) entry which is preliminary data.</text>
</comment>
<dbReference type="InterPro" id="IPR041677">
    <property type="entry name" value="DNA2/NAM7_AAA_11"/>
</dbReference>
<evidence type="ECO:0000256" key="3">
    <source>
        <dbReference type="ARBA" id="ARBA00022801"/>
    </source>
</evidence>
<evidence type="ECO:0000256" key="6">
    <source>
        <dbReference type="SAM" id="MobiDB-lite"/>
    </source>
</evidence>
<name>A0AAN6E432_9EURO</name>
<gene>
    <name evidence="9" type="ORF">EDD36DRAFT_4234</name>
</gene>